<evidence type="ECO:0000313" key="2">
    <source>
        <dbReference type="EMBL" id="GBP49640.1"/>
    </source>
</evidence>
<dbReference type="GO" id="GO:0003676">
    <property type="term" value="F:nucleic acid binding"/>
    <property type="evidence" value="ECO:0007669"/>
    <property type="project" value="InterPro"/>
</dbReference>
<evidence type="ECO:0000256" key="1">
    <source>
        <dbReference type="SAM" id="MobiDB-lite"/>
    </source>
</evidence>
<protein>
    <submittedName>
        <fullName evidence="2">Uncharacterized protein</fullName>
    </submittedName>
</protein>
<comment type="caution">
    <text evidence="2">The sequence shown here is derived from an EMBL/GenBank/DDBJ whole genome shotgun (WGS) entry which is preliminary data.</text>
</comment>
<dbReference type="InterPro" id="IPR036397">
    <property type="entry name" value="RNaseH_sf"/>
</dbReference>
<dbReference type="Proteomes" id="UP000299102">
    <property type="component" value="Unassembled WGS sequence"/>
</dbReference>
<accession>A0A4C1WFN0</accession>
<organism evidence="2 3">
    <name type="scientific">Eumeta variegata</name>
    <name type="common">Bagworm moth</name>
    <name type="synonym">Eumeta japonica</name>
    <dbReference type="NCBI Taxonomy" id="151549"/>
    <lineage>
        <taxon>Eukaryota</taxon>
        <taxon>Metazoa</taxon>
        <taxon>Ecdysozoa</taxon>
        <taxon>Arthropoda</taxon>
        <taxon>Hexapoda</taxon>
        <taxon>Insecta</taxon>
        <taxon>Pterygota</taxon>
        <taxon>Neoptera</taxon>
        <taxon>Endopterygota</taxon>
        <taxon>Lepidoptera</taxon>
        <taxon>Glossata</taxon>
        <taxon>Ditrysia</taxon>
        <taxon>Tineoidea</taxon>
        <taxon>Psychidae</taxon>
        <taxon>Oiketicinae</taxon>
        <taxon>Eumeta</taxon>
    </lineage>
</organism>
<dbReference type="AlphaFoldDB" id="A0A4C1WFN0"/>
<proteinExistence type="predicted"/>
<feature type="region of interest" description="Disordered" evidence="1">
    <location>
        <begin position="1"/>
        <end position="30"/>
    </location>
</feature>
<dbReference type="EMBL" id="BGZK01000549">
    <property type="protein sequence ID" value="GBP49640.1"/>
    <property type="molecule type" value="Genomic_DNA"/>
</dbReference>
<dbReference type="Gene3D" id="3.30.420.10">
    <property type="entry name" value="Ribonuclease H-like superfamily/Ribonuclease H"/>
    <property type="match status" value="1"/>
</dbReference>
<gene>
    <name evidence="2" type="ORF">EVAR_37422_1</name>
</gene>
<dbReference type="OrthoDB" id="10017160at2759"/>
<keyword evidence="3" id="KW-1185">Reference proteome</keyword>
<sequence length="381" mass="42058">MNTGPRTRGGSRPRGIRTLGGSGDGSTVDDTVLSGTNTMAAFAMDVPESAPQPASPAIFVPSPAAASCHTAAEITRFLEGQKIKLTGKTPYSPALASNDFFLLPSVKNKLRGQCFSSREETVDVFKMQVLEIPQSEWKKCYKNWFQRIEPKAGRGAAAARARPNGRRQIGLSLHGFLCAAAIRIAKTPRRPALSDLRYRTLTEYRHEVSATTVAFCPKVKDPVTHFSLHHSFPQILLTKSALQQFIFSSLRYPNPTQEAGKALLTPLFLSRKRDKCKIGIAVSERKKNKKQRHHYCLEAGRLVPAALLSKVDYVRLRIEVSLIYRWAVLHSGLYLGLTADICYNLGYGTRGYGDKYRVKPSVTTVVSGPRPTLGRRGGLRS</sequence>
<name>A0A4C1WFN0_EUMVA</name>
<reference evidence="2 3" key="1">
    <citation type="journal article" date="2019" name="Commun. Biol.">
        <title>The bagworm genome reveals a unique fibroin gene that provides high tensile strength.</title>
        <authorList>
            <person name="Kono N."/>
            <person name="Nakamura H."/>
            <person name="Ohtoshi R."/>
            <person name="Tomita M."/>
            <person name="Numata K."/>
            <person name="Arakawa K."/>
        </authorList>
    </citation>
    <scope>NUCLEOTIDE SEQUENCE [LARGE SCALE GENOMIC DNA]</scope>
</reference>
<evidence type="ECO:0000313" key="3">
    <source>
        <dbReference type="Proteomes" id="UP000299102"/>
    </source>
</evidence>